<accession>A0ABD1Z7A6</accession>
<proteinExistence type="predicted"/>
<keyword evidence="2" id="KW-1185">Reference proteome</keyword>
<dbReference type="Proteomes" id="UP001605036">
    <property type="component" value="Unassembled WGS sequence"/>
</dbReference>
<protein>
    <submittedName>
        <fullName evidence="1">Uncharacterized protein</fullName>
    </submittedName>
</protein>
<feature type="non-terminal residue" evidence="1">
    <location>
        <position position="1"/>
    </location>
</feature>
<dbReference type="AlphaFoldDB" id="A0ABD1Z7A6"/>
<organism evidence="1 2">
    <name type="scientific">Riccia fluitans</name>
    <dbReference type="NCBI Taxonomy" id="41844"/>
    <lineage>
        <taxon>Eukaryota</taxon>
        <taxon>Viridiplantae</taxon>
        <taxon>Streptophyta</taxon>
        <taxon>Embryophyta</taxon>
        <taxon>Marchantiophyta</taxon>
        <taxon>Marchantiopsida</taxon>
        <taxon>Marchantiidae</taxon>
        <taxon>Marchantiales</taxon>
        <taxon>Ricciaceae</taxon>
        <taxon>Riccia</taxon>
    </lineage>
</organism>
<evidence type="ECO:0000313" key="1">
    <source>
        <dbReference type="EMBL" id="KAL2643671.1"/>
    </source>
</evidence>
<comment type="caution">
    <text evidence="1">The sequence shown here is derived from an EMBL/GenBank/DDBJ whole genome shotgun (WGS) entry which is preliminary data.</text>
</comment>
<evidence type="ECO:0000313" key="2">
    <source>
        <dbReference type="Proteomes" id="UP001605036"/>
    </source>
</evidence>
<sequence length="87" mass="9819">PFRFSSEHSGFRPEFHSFEFHIGASDARACPDFVQSTSTSLSSREVALESLLRDPEVETSKRECGDVWNRQYLSTTNECEDPLCGLS</sequence>
<gene>
    <name evidence="1" type="ORF">R1flu_011258</name>
</gene>
<name>A0ABD1Z7A6_9MARC</name>
<reference evidence="1 2" key="1">
    <citation type="submission" date="2024-09" db="EMBL/GenBank/DDBJ databases">
        <title>Chromosome-scale assembly of Riccia fluitans.</title>
        <authorList>
            <person name="Paukszto L."/>
            <person name="Sawicki J."/>
            <person name="Karawczyk K."/>
            <person name="Piernik-Szablinska J."/>
            <person name="Szczecinska M."/>
            <person name="Mazdziarz M."/>
        </authorList>
    </citation>
    <scope>NUCLEOTIDE SEQUENCE [LARGE SCALE GENOMIC DNA]</scope>
    <source>
        <strain evidence="1">Rf_01</strain>
        <tissue evidence="1">Aerial parts of the thallus</tissue>
    </source>
</reference>
<dbReference type="EMBL" id="JBHFFA010000002">
    <property type="protein sequence ID" value="KAL2643671.1"/>
    <property type="molecule type" value="Genomic_DNA"/>
</dbReference>